<evidence type="ECO:0000256" key="2">
    <source>
        <dbReference type="SAM" id="Phobius"/>
    </source>
</evidence>
<name>A0A4P9WF38_9FUNG</name>
<reference evidence="4" key="1">
    <citation type="journal article" date="2018" name="Nat. Microbiol.">
        <title>Leveraging single-cell genomics to expand the fungal tree of life.</title>
        <authorList>
            <person name="Ahrendt S.R."/>
            <person name="Quandt C.A."/>
            <person name="Ciobanu D."/>
            <person name="Clum A."/>
            <person name="Salamov A."/>
            <person name="Andreopoulos B."/>
            <person name="Cheng J.F."/>
            <person name="Woyke T."/>
            <person name="Pelin A."/>
            <person name="Henrissat B."/>
            <person name="Reynolds N.K."/>
            <person name="Benny G.L."/>
            <person name="Smith M.E."/>
            <person name="James T.Y."/>
            <person name="Grigoriev I.V."/>
        </authorList>
    </citation>
    <scope>NUCLEOTIDE SEQUENCE [LARGE SCALE GENOMIC DNA]</scope>
</reference>
<dbReference type="EMBL" id="KZ995602">
    <property type="protein sequence ID" value="RKO90343.1"/>
    <property type="molecule type" value="Genomic_DNA"/>
</dbReference>
<evidence type="ECO:0000256" key="1">
    <source>
        <dbReference type="SAM" id="MobiDB-lite"/>
    </source>
</evidence>
<dbReference type="Gene3D" id="3.80.10.10">
    <property type="entry name" value="Ribonuclease Inhibitor"/>
    <property type="match status" value="1"/>
</dbReference>
<dbReference type="AlphaFoldDB" id="A0A4P9WF38"/>
<organism evidence="3 4">
    <name type="scientific">Blyttiomyces helicus</name>
    <dbReference type="NCBI Taxonomy" id="388810"/>
    <lineage>
        <taxon>Eukaryota</taxon>
        <taxon>Fungi</taxon>
        <taxon>Fungi incertae sedis</taxon>
        <taxon>Chytridiomycota</taxon>
        <taxon>Chytridiomycota incertae sedis</taxon>
        <taxon>Chytridiomycetes</taxon>
        <taxon>Chytridiomycetes incertae sedis</taxon>
        <taxon>Blyttiomyces</taxon>
    </lineage>
</organism>
<keyword evidence="2" id="KW-0812">Transmembrane</keyword>
<protein>
    <recommendedName>
        <fullName evidence="5">RNI-like protein</fullName>
    </recommendedName>
</protein>
<proteinExistence type="predicted"/>
<dbReference type="SUPFAM" id="SSF52047">
    <property type="entry name" value="RNI-like"/>
    <property type="match status" value="1"/>
</dbReference>
<keyword evidence="2" id="KW-1133">Transmembrane helix</keyword>
<accession>A0A4P9WF38</accession>
<evidence type="ECO:0000313" key="4">
    <source>
        <dbReference type="Proteomes" id="UP000269721"/>
    </source>
</evidence>
<sequence length="500" mass="54274">MQPNTIFTNCETSTSRAPPKSQPSPYLAVAHSRIVPLAVTVRVVVVAVALAVEVAVVTVSLAVRVVSLAVRVVALAVRVVALAVVTGYSAVGPRTRSSCKRPERSVLSVCRSLLRASRDAPHFNRFLASALKICDRWFKIRDVEEAPQVRKGAVVLQTPGWEHTASRVLREAVQFRDAETLRQFSLASCVASARGLQGCEAAVRVRCMGIALNLNQGAEAVIGSLAPRLSNLLVFYLSLKDSISITALAAFLVPSRPLRILAFVGDLTEIRNGSPLAQEAVNGIMAGISHLVELRLHSYRNPRSRQHLLAMSGSADLSSMTEFDDDFLKTLLTFNPLINELKVTSNRTLTDKTFDLLVSHFPLSLLVLRKMPELTESGAVRYLASTASAALHTLNISSNAWVTESVVASIGAHVRNLEFLNVADCTSVSFALATNYVAPVSLENLSFVFMLKLFLARLRRVGVDVDTSVRLTADLRERLMAAGVKIVVETGTTTRLDLPQ</sequence>
<gene>
    <name evidence="3" type="ORF">BDK51DRAFT_38340</name>
</gene>
<evidence type="ECO:0008006" key="5">
    <source>
        <dbReference type="Google" id="ProtNLM"/>
    </source>
</evidence>
<feature type="transmembrane region" description="Helical" evidence="2">
    <location>
        <begin position="34"/>
        <end position="56"/>
    </location>
</feature>
<dbReference type="InterPro" id="IPR032675">
    <property type="entry name" value="LRR_dom_sf"/>
</dbReference>
<feature type="region of interest" description="Disordered" evidence="1">
    <location>
        <begin position="1"/>
        <end position="22"/>
    </location>
</feature>
<feature type="transmembrane region" description="Helical" evidence="2">
    <location>
        <begin position="68"/>
        <end position="91"/>
    </location>
</feature>
<evidence type="ECO:0000313" key="3">
    <source>
        <dbReference type="EMBL" id="RKO90343.1"/>
    </source>
</evidence>
<keyword evidence="4" id="KW-1185">Reference proteome</keyword>
<keyword evidence="2" id="KW-0472">Membrane</keyword>
<feature type="compositionally biased region" description="Polar residues" evidence="1">
    <location>
        <begin position="1"/>
        <end position="16"/>
    </location>
</feature>
<dbReference type="Proteomes" id="UP000269721">
    <property type="component" value="Unassembled WGS sequence"/>
</dbReference>